<keyword evidence="4 10" id="KW-0378">Hydrolase</keyword>
<comment type="pathway">
    <text evidence="1 10">One-carbon metabolism; tetrahydrofolate interconversion.</text>
</comment>
<dbReference type="UniPathway" id="UPA00193"/>
<evidence type="ECO:0000256" key="1">
    <source>
        <dbReference type="ARBA" id="ARBA00004777"/>
    </source>
</evidence>
<dbReference type="PRINTS" id="PR00085">
    <property type="entry name" value="THFDHDRGNASE"/>
</dbReference>
<dbReference type="FunFam" id="3.40.50.720:FF:000189">
    <property type="entry name" value="Bifunctional protein FolD"/>
    <property type="match status" value="1"/>
</dbReference>
<dbReference type="InterPro" id="IPR036291">
    <property type="entry name" value="NAD(P)-bd_dom_sf"/>
</dbReference>
<evidence type="ECO:0000259" key="11">
    <source>
        <dbReference type="Pfam" id="PF00763"/>
    </source>
</evidence>
<gene>
    <name evidence="10" type="primary">folD</name>
    <name evidence="13" type="ORF">U27_00762</name>
</gene>
<dbReference type="AlphaFoldDB" id="A0A081C8F9"/>
<dbReference type="SUPFAM" id="SSF53223">
    <property type="entry name" value="Aminoacid dehydrogenase-like, N-terminal domain"/>
    <property type="match status" value="1"/>
</dbReference>
<comment type="caution">
    <text evidence="10">Lacks conserved residue(s) required for the propagation of feature annotation.</text>
</comment>
<dbReference type="STRING" id="1499967.U27_00762"/>
<dbReference type="Gene3D" id="3.40.50.720">
    <property type="entry name" value="NAD(P)-binding Rossmann-like Domain"/>
    <property type="match status" value="1"/>
</dbReference>
<dbReference type="PROSITE" id="PS00766">
    <property type="entry name" value="THF_DHG_CYH_1"/>
    <property type="match status" value="1"/>
</dbReference>
<dbReference type="InterPro" id="IPR000672">
    <property type="entry name" value="THF_DH/CycHdrlase"/>
</dbReference>
<accession>A0A081C8F9</accession>
<keyword evidence="10" id="KW-0028">Amino-acid biosynthesis</keyword>
<keyword evidence="3 10" id="KW-0658">Purine biosynthesis</keyword>
<name>A0A081C8F9_VECG1</name>
<dbReference type="InterPro" id="IPR020631">
    <property type="entry name" value="THF_DH/CycHdrlase_NAD-bd_dom"/>
</dbReference>
<feature type="domain" description="Tetrahydrofolate dehydrogenase/cyclohydrolase catalytic" evidence="11">
    <location>
        <begin position="6"/>
        <end position="121"/>
    </location>
</feature>
<feature type="domain" description="Tetrahydrofolate dehydrogenase/cyclohydrolase NAD(P)-binding" evidence="12">
    <location>
        <begin position="140"/>
        <end position="292"/>
    </location>
</feature>
<keyword evidence="14" id="KW-1185">Reference proteome</keyword>
<keyword evidence="10" id="KW-0368">Histidine biosynthesis</keyword>
<evidence type="ECO:0000259" key="12">
    <source>
        <dbReference type="Pfam" id="PF02882"/>
    </source>
</evidence>
<dbReference type="PANTHER" id="PTHR48099">
    <property type="entry name" value="C-1-TETRAHYDROFOLATE SYNTHASE, CYTOPLASMIC-RELATED"/>
    <property type="match status" value="1"/>
</dbReference>
<keyword evidence="5 10" id="KW-0521">NADP</keyword>
<comment type="catalytic activity">
    <reaction evidence="10">
        <text>(6R)-5,10-methylene-5,6,7,8-tetrahydrofolate + NADP(+) = (6R)-5,10-methenyltetrahydrofolate + NADPH</text>
        <dbReference type="Rhea" id="RHEA:22812"/>
        <dbReference type="ChEBI" id="CHEBI:15636"/>
        <dbReference type="ChEBI" id="CHEBI:57455"/>
        <dbReference type="ChEBI" id="CHEBI:57783"/>
        <dbReference type="ChEBI" id="CHEBI:58349"/>
        <dbReference type="EC" id="1.5.1.5"/>
    </reaction>
</comment>
<evidence type="ECO:0000256" key="10">
    <source>
        <dbReference type="HAMAP-Rule" id="MF_01576"/>
    </source>
</evidence>
<dbReference type="InterPro" id="IPR046346">
    <property type="entry name" value="Aminoacid_DH-like_N_sf"/>
</dbReference>
<keyword evidence="2 10" id="KW-0554">One-carbon metabolism</keyword>
<evidence type="ECO:0000256" key="8">
    <source>
        <dbReference type="ARBA" id="ARBA00023268"/>
    </source>
</evidence>
<dbReference type="GO" id="GO:0004477">
    <property type="term" value="F:methenyltetrahydrofolate cyclohydrolase activity"/>
    <property type="evidence" value="ECO:0007669"/>
    <property type="project" value="UniProtKB-UniRule"/>
</dbReference>
<dbReference type="NCBIfam" id="NF010783">
    <property type="entry name" value="PRK14186.1"/>
    <property type="match status" value="1"/>
</dbReference>
<protein>
    <recommendedName>
        <fullName evidence="10">Bifunctional protein FolD</fullName>
    </recommendedName>
    <domain>
        <recommendedName>
            <fullName evidence="10">Methylenetetrahydrofolate dehydrogenase</fullName>
            <ecNumber evidence="10">1.5.1.5</ecNumber>
        </recommendedName>
    </domain>
    <domain>
        <recommendedName>
            <fullName evidence="10">Methenyltetrahydrofolate cyclohydrolase</fullName>
            <ecNumber evidence="10">3.5.4.9</ecNumber>
        </recommendedName>
    </domain>
</protein>
<dbReference type="Proteomes" id="UP000030661">
    <property type="component" value="Unassembled WGS sequence"/>
</dbReference>
<evidence type="ECO:0000256" key="5">
    <source>
        <dbReference type="ARBA" id="ARBA00022857"/>
    </source>
</evidence>
<dbReference type="GO" id="GO:0005829">
    <property type="term" value="C:cytosol"/>
    <property type="evidence" value="ECO:0007669"/>
    <property type="project" value="TreeGrafter"/>
</dbReference>
<keyword evidence="6 10" id="KW-0560">Oxidoreductase</keyword>
<organism evidence="13">
    <name type="scientific">Vecturithrix granuli</name>
    <dbReference type="NCBI Taxonomy" id="1499967"/>
    <lineage>
        <taxon>Bacteria</taxon>
        <taxon>Candidatus Moduliflexota</taxon>
        <taxon>Candidatus Vecturitrichia</taxon>
        <taxon>Candidatus Vecturitrichales</taxon>
        <taxon>Candidatus Vecturitrichaceae</taxon>
        <taxon>Candidatus Vecturithrix</taxon>
    </lineage>
</organism>
<comment type="catalytic activity">
    <reaction evidence="9 10">
        <text>(6R)-5,10-methenyltetrahydrofolate + H2O = (6R)-10-formyltetrahydrofolate + H(+)</text>
        <dbReference type="Rhea" id="RHEA:23700"/>
        <dbReference type="ChEBI" id="CHEBI:15377"/>
        <dbReference type="ChEBI" id="CHEBI:15378"/>
        <dbReference type="ChEBI" id="CHEBI:57455"/>
        <dbReference type="ChEBI" id="CHEBI:195366"/>
        <dbReference type="EC" id="3.5.4.9"/>
    </reaction>
</comment>
<dbReference type="CDD" id="cd01080">
    <property type="entry name" value="NAD_bind_m-THF_DH_Cyclohyd"/>
    <property type="match status" value="1"/>
</dbReference>
<dbReference type="Gene3D" id="3.40.50.10860">
    <property type="entry name" value="Leucine Dehydrogenase, chain A, domain 1"/>
    <property type="match status" value="1"/>
</dbReference>
<dbReference type="EC" id="1.5.1.5" evidence="10"/>
<dbReference type="NCBIfam" id="NF008058">
    <property type="entry name" value="PRK10792.1"/>
    <property type="match status" value="1"/>
</dbReference>
<dbReference type="EMBL" id="DF820475">
    <property type="protein sequence ID" value="GAK60864.1"/>
    <property type="molecule type" value="Genomic_DNA"/>
</dbReference>
<sequence length="295" mass="32040">MAATIIDGKKIAETIQQELAEEIKQLQAEHHLTPGLAVVLVGENPASKVYVRNKNKACHDIGIYSEQHNLPQEASEQELLALIQQLNHDDKIHGILVQLPLPDHIDEHKVINTILPEKDVDGFHPVNIGKLMIGEKGFRPCTPFGVQKMLSYSGVPIDGAHVVVVGRSNIVGKPIANMLLQKQPDANATVTVCHSRTKDLAAITRQADILIAAIGQPEMITAEMVSENAVVIDVGVNRIEDPASKTGYRLVGDVKFDEVSQKCKAISPVPGGVGPMTITMLLYNTVESAKQSLER</sequence>
<keyword evidence="8 10" id="KW-0511">Multifunctional enzyme</keyword>
<dbReference type="HOGENOM" id="CLU_034045_2_1_0"/>
<comment type="subunit">
    <text evidence="10">Homodimer.</text>
</comment>
<dbReference type="FunFam" id="3.40.50.10860:FF:000001">
    <property type="entry name" value="Bifunctional protein FolD"/>
    <property type="match status" value="1"/>
</dbReference>
<dbReference type="Pfam" id="PF00763">
    <property type="entry name" value="THF_DHG_CYH"/>
    <property type="match status" value="1"/>
</dbReference>
<reference evidence="13" key="1">
    <citation type="journal article" date="2015" name="PeerJ">
        <title>First genomic representation of candidate bacterial phylum KSB3 points to enhanced environmental sensing as a trigger of wastewater bulking.</title>
        <authorList>
            <person name="Sekiguchi Y."/>
            <person name="Ohashi A."/>
            <person name="Parks D.H."/>
            <person name="Yamauchi T."/>
            <person name="Tyson G.W."/>
            <person name="Hugenholtz P."/>
        </authorList>
    </citation>
    <scope>NUCLEOTIDE SEQUENCE [LARGE SCALE GENOMIC DNA]</scope>
</reference>
<evidence type="ECO:0000256" key="4">
    <source>
        <dbReference type="ARBA" id="ARBA00022801"/>
    </source>
</evidence>
<dbReference type="PANTHER" id="PTHR48099:SF5">
    <property type="entry name" value="C-1-TETRAHYDROFOLATE SYNTHASE, CYTOPLASMIC"/>
    <property type="match status" value="1"/>
</dbReference>
<dbReference type="GO" id="GO:0035999">
    <property type="term" value="P:tetrahydrofolate interconversion"/>
    <property type="evidence" value="ECO:0007669"/>
    <property type="project" value="UniProtKB-UniRule"/>
</dbReference>
<keyword evidence="7 10" id="KW-0486">Methionine biosynthesis</keyword>
<dbReference type="GO" id="GO:0000105">
    <property type="term" value="P:L-histidine biosynthetic process"/>
    <property type="evidence" value="ECO:0007669"/>
    <property type="project" value="UniProtKB-KW"/>
</dbReference>
<comment type="function">
    <text evidence="10">Catalyzes the oxidation of 5,10-methylenetetrahydrofolate to 5,10-methenyltetrahydrofolate and then the hydrolysis of 5,10-methenyltetrahydrofolate to 10-formyltetrahydrofolate.</text>
</comment>
<comment type="similarity">
    <text evidence="10">Belongs to the tetrahydrofolate dehydrogenase/cyclohydrolase family.</text>
</comment>
<dbReference type="EC" id="3.5.4.9" evidence="10"/>
<dbReference type="InterPro" id="IPR020630">
    <property type="entry name" value="THF_DH/CycHdrlase_cat_dom"/>
</dbReference>
<dbReference type="GO" id="GO:0006164">
    <property type="term" value="P:purine nucleotide biosynthetic process"/>
    <property type="evidence" value="ECO:0007669"/>
    <property type="project" value="UniProtKB-KW"/>
</dbReference>
<evidence type="ECO:0000256" key="2">
    <source>
        <dbReference type="ARBA" id="ARBA00022563"/>
    </source>
</evidence>
<dbReference type="PROSITE" id="PS00767">
    <property type="entry name" value="THF_DHG_CYH_2"/>
    <property type="match status" value="1"/>
</dbReference>
<dbReference type="InterPro" id="IPR020867">
    <property type="entry name" value="THF_DH/CycHdrlase_CS"/>
</dbReference>
<dbReference type="GO" id="GO:0004488">
    <property type="term" value="F:methylenetetrahydrofolate dehydrogenase (NADP+) activity"/>
    <property type="evidence" value="ECO:0007669"/>
    <property type="project" value="UniProtKB-UniRule"/>
</dbReference>
<feature type="binding site" evidence="10">
    <location>
        <position position="236"/>
    </location>
    <ligand>
        <name>NADP(+)</name>
        <dbReference type="ChEBI" id="CHEBI:58349"/>
    </ligand>
</feature>
<dbReference type="HAMAP" id="MF_01576">
    <property type="entry name" value="THF_DHG_CYH"/>
    <property type="match status" value="1"/>
</dbReference>
<dbReference type="NCBIfam" id="NF010785">
    <property type="entry name" value="PRK14188.1"/>
    <property type="match status" value="1"/>
</dbReference>
<dbReference type="Pfam" id="PF02882">
    <property type="entry name" value="THF_DHG_CYH_C"/>
    <property type="match status" value="1"/>
</dbReference>
<dbReference type="eggNOG" id="COG0190">
    <property type="taxonomic scope" value="Bacteria"/>
</dbReference>
<proteinExistence type="inferred from homology"/>
<dbReference type="GO" id="GO:0009086">
    <property type="term" value="P:methionine biosynthetic process"/>
    <property type="evidence" value="ECO:0007669"/>
    <property type="project" value="UniProtKB-KW"/>
</dbReference>
<evidence type="ECO:0000313" key="13">
    <source>
        <dbReference type="EMBL" id="GAK60864.1"/>
    </source>
</evidence>
<evidence type="ECO:0000256" key="6">
    <source>
        <dbReference type="ARBA" id="ARBA00023002"/>
    </source>
</evidence>
<evidence type="ECO:0000256" key="3">
    <source>
        <dbReference type="ARBA" id="ARBA00022755"/>
    </source>
</evidence>
<evidence type="ECO:0000256" key="7">
    <source>
        <dbReference type="ARBA" id="ARBA00023167"/>
    </source>
</evidence>
<evidence type="ECO:0000313" key="14">
    <source>
        <dbReference type="Proteomes" id="UP000030661"/>
    </source>
</evidence>
<dbReference type="SUPFAM" id="SSF51735">
    <property type="entry name" value="NAD(P)-binding Rossmann-fold domains"/>
    <property type="match status" value="1"/>
</dbReference>
<evidence type="ECO:0000256" key="9">
    <source>
        <dbReference type="ARBA" id="ARBA00036357"/>
    </source>
</evidence>
<feature type="binding site" evidence="10">
    <location>
        <begin position="166"/>
        <end position="168"/>
    </location>
    <ligand>
        <name>NADP(+)</name>
        <dbReference type="ChEBI" id="CHEBI:58349"/>
    </ligand>
</feature>